<dbReference type="Proteomes" id="UP001054945">
    <property type="component" value="Unassembled WGS sequence"/>
</dbReference>
<sequence length="191" mass="22366">MKSPWNGGFMGSQTNSMVVKWGRFHGSNRRSAAKNGSGVERKDRGVRHDIWREFLPILTMMSKVTTMSRSLSRPQLYRNACLKGCDSDACDVAVRDEHSRYPFKTQWMYTGMTSITGCIVVRYSSNWTFTKRHNRRISAPRSDETKFREVLKEIVGAKWWYYLFLVEEEEEDGKRQTPEHQRKFSTLFAKC</sequence>
<protein>
    <submittedName>
        <fullName evidence="1">Uncharacterized protein</fullName>
    </submittedName>
</protein>
<reference evidence="1 2" key="1">
    <citation type="submission" date="2021-06" db="EMBL/GenBank/DDBJ databases">
        <title>Caerostris extrusa draft genome.</title>
        <authorList>
            <person name="Kono N."/>
            <person name="Arakawa K."/>
        </authorList>
    </citation>
    <scope>NUCLEOTIDE SEQUENCE [LARGE SCALE GENOMIC DNA]</scope>
</reference>
<organism evidence="1 2">
    <name type="scientific">Caerostris extrusa</name>
    <name type="common">Bark spider</name>
    <name type="synonym">Caerostris bankana</name>
    <dbReference type="NCBI Taxonomy" id="172846"/>
    <lineage>
        <taxon>Eukaryota</taxon>
        <taxon>Metazoa</taxon>
        <taxon>Ecdysozoa</taxon>
        <taxon>Arthropoda</taxon>
        <taxon>Chelicerata</taxon>
        <taxon>Arachnida</taxon>
        <taxon>Araneae</taxon>
        <taxon>Araneomorphae</taxon>
        <taxon>Entelegynae</taxon>
        <taxon>Araneoidea</taxon>
        <taxon>Araneidae</taxon>
        <taxon>Caerostris</taxon>
    </lineage>
</organism>
<evidence type="ECO:0000313" key="1">
    <source>
        <dbReference type="EMBL" id="GIY96143.1"/>
    </source>
</evidence>
<dbReference type="EMBL" id="BPLR01018014">
    <property type="protein sequence ID" value="GIY96143.1"/>
    <property type="molecule type" value="Genomic_DNA"/>
</dbReference>
<dbReference type="AlphaFoldDB" id="A0AAV4XP84"/>
<keyword evidence="2" id="KW-1185">Reference proteome</keyword>
<proteinExistence type="predicted"/>
<accession>A0AAV4XP84</accession>
<name>A0AAV4XP84_CAEEX</name>
<evidence type="ECO:0000313" key="2">
    <source>
        <dbReference type="Proteomes" id="UP001054945"/>
    </source>
</evidence>
<gene>
    <name evidence="1" type="ORF">CEXT_619121</name>
</gene>
<comment type="caution">
    <text evidence="1">The sequence shown here is derived from an EMBL/GenBank/DDBJ whole genome shotgun (WGS) entry which is preliminary data.</text>
</comment>